<accession>A0AAN7P7B4</accession>
<dbReference type="Proteomes" id="UP001353858">
    <property type="component" value="Unassembled WGS sequence"/>
</dbReference>
<evidence type="ECO:0000256" key="3">
    <source>
        <dbReference type="ARBA" id="ARBA00022525"/>
    </source>
</evidence>
<dbReference type="InterPro" id="IPR011042">
    <property type="entry name" value="6-blade_b-propeller_TolB-like"/>
</dbReference>
<protein>
    <submittedName>
        <fullName evidence="6">Uncharacterized protein</fullName>
    </submittedName>
</protein>
<reference evidence="7" key="1">
    <citation type="submission" date="2023-01" db="EMBL/GenBank/DDBJ databases">
        <title>Key to firefly adult light organ development and bioluminescence: homeobox transcription factors regulate luciferase expression and transportation to peroxisome.</title>
        <authorList>
            <person name="Fu X."/>
        </authorList>
    </citation>
    <scope>NUCLEOTIDE SEQUENCE [LARGE SCALE GENOMIC DNA]</scope>
</reference>
<name>A0AAN7P7B4_9COLE</name>
<dbReference type="AlphaFoldDB" id="A0AAN7P7B4"/>
<evidence type="ECO:0000313" key="7">
    <source>
        <dbReference type="Proteomes" id="UP001353858"/>
    </source>
</evidence>
<dbReference type="EMBL" id="JARPUR010000004">
    <property type="protein sequence ID" value="KAK4876671.1"/>
    <property type="molecule type" value="Genomic_DNA"/>
</dbReference>
<evidence type="ECO:0000256" key="2">
    <source>
        <dbReference type="ARBA" id="ARBA00009127"/>
    </source>
</evidence>
<evidence type="ECO:0000256" key="4">
    <source>
        <dbReference type="ARBA" id="ARBA00022729"/>
    </source>
</evidence>
<organism evidence="6 7">
    <name type="scientific">Aquatica leii</name>
    <dbReference type="NCBI Taxonomy" id="1421715"/>
    <lineage>
        <taxon>Eukaryota</taxon>
        <taxon>Metazoa</taxon>
        <taxon>Ecdysozoa</taxon>
        <taxon>Arthropoda</taxon>
        <taxon>Hexapoda</taxon>
        <taxon>Insecta</taxon>
        <taxon>Pterygota</taxon>
        <taxon>Neoptera</taxon>
        <taxon>Endopterygota</taxon>
        <taxon>Coleoptera</taxon>
        <taxon>Polyphaga</taxon>
        <taxon>Elateriformia</taxon>
        <taxon>Elateroidea</taxon>
        <taxon>Lampyridae</taxon>
        <taxon>Luciolinae</taxon>
        <taxon>Aquatica</taxon>
    </lineage>
</organism>
<evidence type="ECO:0000256" key="5">
    <source>
        <dbReference type="SAM" id="SignalP"/>
    </source>
</evidence>
<dbReference type="PANTHER" id="PTHR10009:SF18">
    <property type="entry name" value="PROTEIN YELLOW-LIKE PROTEIN"/>
    <property type="match status" value="1"/>
</dbReference>
<keyword evidence="4 5" id="KW-0732">Signal</keyword>
<dbReference type="InterPro" id="IPR017996">
    <property type="entry name" value="MRJP/yellow-related"/>
</dbReference>
<comment type="similarity">
    <text evidence="2">Belongs to the major royal jelly protein family.</text>
</comment>
<dbReference type="Gene3D" id="2.120.10.30">
    <property type="entry name" value="TolB, C-terminal domain"/>
    <property type="match status" value="1"/>
</dbReference>
<comment type="caution">
    <text evidence="6">The sequence shown here is derived from an EMBL/GenBank/DDBJ whole genome shotgun (WGS) entry which is preliminary data.</text>
</comment>
<sequence>MVLVLMGFCDLLGFLFVSYCARQRNIERKPYEKFDIDFQWSYINFTWPSPMDYHYAVTNSKYIPENNAMAGIKYYDNRMYIALPRLKTGTPVTLAFIPMNSKAKTNPLLRPFPSWDMNVKKNCSTFQNVQSMEIDRYGVMWVLDGVRTNTLTKCPPKIVLLDLKNGGRVLHTYVVPNDVTLHQGGFLNDIVVDESDGGFAYITDNSMQDPGLIIYSRVYNKSWKLRDASMYGEVEASDFVVDGVMSDSLAPIDGIALGPTPLQRKDSRMVYYSALTSYNLYAISTHILKDEEVYKTGEWRREIEYVGQKRSQSDGLVIDNKGNLYYGLLSRYGVGKWNIKKPFGTAKNVEINKLQDADKSSSELSVCPPYLTNTSSSCSLCINRGIVYEVWTDSDISPKSTKQSHSSSNCTQFSTRLRSRKLKDKVDNSIENRSYCYWIDRDDFESSTCSSAYGHSMPKLPIKKSSKILDMLSKWFWKCSPGCQQIPPIN</sequence>
<feature type="signal peptide" evidence="5">
    <location>
        <begin position="1"/>
        <end position="20"/>
    </location>
</feature>
<dbReference type="GO" id="GO:0005576">
    <property type="term" value="C:extracellular region"/>
    <property type="evidence" value="ECO:0007669"/>
    <property type="project" value="UniProtKB-SubCell"/>
</dbReference>
<proteinExistence type="inferred from homology"/>
<dbReference type="PANTHER" id="PTHR10009">
    <property type="entry name" value="PROTEIN YELLOW-RELATED"/>
    <property type="match status" value="1"/>
</dbReference>
<evidence type="ECO:0000256" key="1">
    <source>
        <dbReference type="ARBA" id="ARBA00004613"/>
    </source>
</evidence>
<dbReference type="SUPFAM" id="SSF63829">
    <property type="entry name" value="Calcium-dependent phosphotriesterase"/>
    <property type="match status" value="1"/>
</dbReference>
<feature type="chain" id="PRO_5042900928" evidence="5">
    <location>
        <begin position="21"/>
        <end position="490"/>
    </location>
</feature>
<keyword evidence="7" id="KW-1185">Reference proteome</keyword>
<comment type="subcellular location">
    <subcellularLocation>
        <location evidence="1">Secreted</location>
    </subcellularLocation>
</comment>
<keyword evidence="3" id="KW-0964">Secreted</keyword>
<gene>
    <name evidence="6" type="ORF">RN001_009177</name>
</gene>
<evidence type="ECO:0000313" key="6">
    <source>
        <dbReference type="EMBL" id="KAK4876671.1"/>
    </source>
</evidence>
<dbReference type="Pfam" id="PF03022">
    <property type="entry name" value="MRJP"/>
    <property type="match status" value="1"/>
</dbReference>